<dbReference type="PANTHER" id="PTHR47821:SF2">
    <property type="entry name" value="PHOSPHOGLYCERATE MUTASE FAMILY PROTEIN"/>
    <property type="match status" value="1"/>
</dbReference>
<dbReference type="InterPro" id="IPR013078">
    <property type="entry name" value="His_Pase_superF_clade-1"/>
</dbReference>
<dbReference type="OrthoDB" id="354304at2759"/>
<sequence length="203" mass="22724">MTHFKPLRRRYFAVRHGQSEANVEKIIVSDPEVGCIRYGLTEEGQKQAVLAADHLRRILPSASKVQIHTSDFLRTLQTAAVIASKFPDATIHPTPLLRERRFGEFEGQADTCYRVVWEEDAKGPKAQLGPGVEDTAHVRDRGMTVIKQLEEHGETEVVILVGHGDTLQILQTAFEGLEAWQHRSLALLQTAEVRELVVRSAAN</sequence>
<dbReference type="Proteomes" id="UP000053201">
    <property type="component" value="Unassembled WGS sequence"/>
</dbReference>
<accession>A0A0L0HLZ7</accession>
<dbReference type="AlphaFoldDB" id="A0A0L0HLZ7"/>
<dbReference type="SMART" id="SM00855">
    <property type="entry name" value="PGAM"/>
    <property type="match status" value="1"/>
</dbReference>
<dbReference type="VEuPathDB" id="FungiDB:SPPG_02925"/>
<dbReference type="eggNOG" id="ENOG502QSKC">
    <property type="taxonomic scope" value="Eukaryota"/>
</dbReference>
<dbReference type="EMBL" id="KQ257453">
    <property type="protein sequence ID" value="KND02461.1"/>
    <property type="molecule type" value="Genomic_DNA"/>
</dbReference>
<reference evidence="1 2" key="1">
    <citation type="submission" date="2009-08" db="EMBL/GenBank/DDBJ databases">
        <title>The Genome Sequence of Spizellomyces punctatus strain DAOM BR117.</title>
        <authorList>
            <consortium name="The Broad Institute Genome Sequencing Platform"/>
            <person name="Russ C."/>
            <person name="Cuomo C."/>
            <person name="Shea T."/>
            <person name="Young S.K."/>
            <person name="Zeng Q."/>
            <person name="Koehrsen M."/>
            <person name="Haas B."/>
            <person name="Borodovsky M."/>
            <person name="Guigo R."/>
            <person name="Alvarado L."/>
            <person name="Berlin A."/>
            <person name="Bochicchio J."/>
            <person name="Borenstein D."/>
            <person name="Chapman S."/>
            <person name="Chen Z."/>
            <person name="Engels R."/>
            <person name="Freedman E."/>
            <person name="Gellesch M."/>
            <person name="Goldberg J."/>
            <person name="Griggs A."/>
            <person name="Gujja S."/>
            <person name="Heiman D."/>
            <person name="Hepburn T."/>
            <person name="Howarth C."/>
            <person name="Jen D."/>
            <person name="Larson L."/>
            <person name="Lewis B."/>
            <person name="Mehta T."/>
            <person name="Park D."/>
            <person name="Pearson M."/>
            <person name="Roberts A."/>
            <person name="Saif S."/>
            <person name="Shenoy N."/>
            <person name="Sisk P."/>
            <person name="Stolte C."/>
            <person name="Sykes S."/>
            <person name="Thomson T."/>
            <person name="Walk T."/>
            <person name="White J."/>
            <person name="Yandava C."/>
            <person name="Burger G."/>
            <person name="Gray M.W."/>
            <person name="Holland P.W.H."/>
            <person name="King N."/>
            <person name="Lang F.B.F."/>
            <person name="Roger A.J."/>
            <person name="Ruiz-Trillo I."/>
            <person name="Lander E."/>
            <person name="Nusbaum C."/>
        </authorList>
    </citation>
    <scope>NUCLEOTIDE SEQUENCE [LARGE SCALE GENOMIC DNA]</scope>
    <source>
        <strain evidence="1 2">DAOM BR117</strain>
    </source>
</reference>
<dbReference type="CDD" id="cd07067">
    <property type="entry name" value="HP_PGM_like"/>
    <property type="match status" value="1"/>
</dbReference>
<dbReference type="Pfam" id="PF00300">
    <property type="entry name" value="His_Phos_1"/>
    <property type="match status" value="1"/>
</dbReference>
<name>A0A0L0HLZ7_SPIPD</name>
<organism evidence="1 2">
    <name type="scientific">Spizellomyces punctatus (strain DAOM BR117)</name>
    <dbReference type="NCBI Taxonomy" id="645134"/>
    <lineage>
        <taxon>Eukaryota</taxon>
        <taxon>Fungi</taxon>
        <taxon>Fungi incertae sedis</taxon>
        <taxon>Chytridiomycota</taxon>
        <taxon>Chytridiomycota incertae sedis</taxon>
        <taxon>Chytridiomycetes</taxon>
        <taxon>Spizellomycetales</taxon>
        <taxon>Spizellomycetaceae</taxon>
        <taxon>Spizellomyces</taxon>
    </lineage>
</organism>
<evidence type="ECO:0000313" key="1">
    <source>
        <dbReference type="EMBL" id="KND02461.1"/>
    </source>
</evidence>
<dbReference type="SUPFAM" id="SSF53254">
    <property type="entry name" value="Phosphoglycerate mutase-like"/>
    <property type="match status" value="1"/>
</dbReference>
<keyword evidence="2" id="KW-1185">Reference proteome</keyword>
<dbReference type="PANTHER" id="PTHR47821">
    <property type="entry name" value="PHOSPHOGLYCERATE MUTASE FAMILY PROTEIN"/>
    <property type="match status" value="1"/>
</dbReference>
<dbReference type="RefSeq" id="XP_016610500.1">
    <property type="nucleotide sequence ID" value="XM_016751211.1"/>
</dbReference>
<dbReference type="InterPro" id="IPR029033">
    <property type="entry name" value="His_PPase_superfam"/>
</dbReference>
<dbReference type="OMA" id="ESEFQGC"/>
<dbReference type="Gene3D" id="3.40.50.1240">
    <property type="entry name" value="Phosphoglycerate mutase-like"/>
    <property type="match status" value="1"/>
</dbReference>
<dbReference type="GeneID" id="27686478"/>
<gene>
    <name evidence="1" type="ORF">SPPG_02925</name>
</gene>
<dbReference type="FunCoup" id="A0A0L0HLZ7">
    <property type="interactions" value="276"/>
</dbReference>
<proteinExistence type="predicted"/>
<dbReference type="InParanoid" id="A0A0L0HLZ7"/>
<evidence type="ECO:0000313" key="2">
    <source>
        <dbReference type="Proteomes" id="UP000053201"/>
    </source>
</evidence>
<protein>
    <recommendedName>
        <fullName evidence="3">Phosphoglycerate mutase</fullName>
    </recommendedName>
</protein>
<evidence type="ECO:0008006" key="3">
    <source>
        <dbReference type="Google" id="ProtNLM"/>
    </source>
</evidence>